<dbReference type="RefSeq" id="WP_227228555.1">
    <property type="nucleotide sequence ID" value="NZ_JAJCVJ010000001.1"/>
</dbReference>
<evidence type="ECO:0000259" key="1">
    <source>
        <dbReference type="Pfam" id="PF12697"/>
    </source>
</evidence>
<accession>A0ABD5R7Z0</accession>
<gene>
    <name evidence="2" type="ORF">ACFPJ5_03980</name>
</gene>
<keyword evidence="2" id="KW-0378">Hydrolase</keyword>
<proteinExistence type="predicted"/>
<organism evidence="2 3">
    <name type="scientific">Salinirubrum litoreum</name>
    <dbReference type="NCBI Taxonomy" id="1126234"/>
    <lineage>
        <taxon>Archaea</taxon>
        <taxon>Methanobacteriati</taxon>
        <taxon>Methanobacteriota</taxon>
        <taxon>Stenosarchaea group</taxon>
        <taxon>Halobacteria</taxon>
        <taxon>Halobacteriales</taxon>
        <taxon>Haloferacaceae</taxon>
        <taxon>Salinirubrum</taxon>
    </lineage>
</organism>
<dbReference type="InterPro" id="IPR029058">
    <property type="entry name" value="AB_hydrolase_fold"/>
</dbReference>
<dbReference type="Proteomes" id="UP001596201">
    <property type="component" value="Unassembled WGS sequence"/>
</dbReference>
<dbReference type="EMBL" id="JBHSKX010000001">
    <property type="protein sequence ID" value="MFC5366084.1"/>
    <property type="molecule type" value="Genomic_DNA"/>
</dbReference>
<name>A0ABD5R7Z0_9EURY</name>
<keyword evidence="3" id="KW-1185">Reference proteome</keyword>
<dbReference type="Pfam" id="PF12697">
    <property type="entry name" value="Abhydrolase_6"/>
    <property type="match status" value="1"/>
</dbReference>
<dbReference type="InterPro" id="IPR000073">
    <property type="entry name" value="AB_hydrolase_1"/>
</dbReference>
<dbReference type="SUPFAM" id="SSF53474">
    <property type="entry name" value="alpha/beta-Hydrolases"/>
    <property type="match status" value="1"/>
</dbReference>
<evidence type="ECO:0000313" key="3">
    <source>
        <dbReference type="Proteomes" id="UP001596201"/>
    </source>
</evidence>
<sequence length="252" mass="28020">MPTLGLVRRLRESVRETPRMRFTRHGDPTDDDLLLVLGWGNEPQHDPVAWLLDRLIESEYHVHAVTLPTNVWDFDRQYLAPVADYAEDRDFAGVVAHSTGGLIAAHLDLDARIVYCSPWWGTTPSPGVEALVMPLFLRLPTANPFFTVERDVSAIGDLKDPDEYDEGPTGVSPAFLRTILDAQSRLPAFDTDDVVFCTLTDEVVGVRAIGRHAPAENIRPYDGGHEFFASSGREDVFDDLLVALEDGPDALR</sequence>
<dbReference type="Gene3D" id="3.40.50.1820">
    <property type="entry name" value="alpha/beta hydrolase"/>
    <property type="match status" value="1"/>
</dbReference>
<comment type="caution">
    <text evidence="2">The sequence shown here is derived from an EMBL/GenBank/DDBJ whole genome shotgun (WGS) entry which is preliminary data.</text>
</comment>
<reference evidence="2 3" key="1">
    <citation type="journal article" date="2019" name="Int. J. Syst. Evol. Microbiol.">
        <title>The Global Catalogue of Microorganisms (GCM) 10K type strain sequencing project: providing services to taxonomists for standard genome sequencing and annotation.</title>
        <authorList>
            <consortium name="The Broad Institute Genomics Platform"/>
            <consortium name="The Broad Institute Genome Sequencing Center for Infectious Disease"/>
            <person name="Wu L."/>
            <person name="Ma J."/>
        </authorList>
    </citation>
    <scope>NUCLEOTIDE SEQUENCE [LARGE SCALE GENOMIC DNA]</scope>
    <source>
        <strain evidence="2 3">CGMCC 1.12237</strain>
    </source>
</reference>
<dbReference type="GO" id="GO:0016787">
    <property type="term" value="F:hydrolase activity"/>
    <property type="evidence" value="ECO:0007669"/>
    <property type="project" value="UniProtKB-KW"/>
</dbReference>
<evidence type="ECO:0000313" key="2">
    <source>
        <dbReference type="EMBL" id="MFC5366084.1"/>
    </source>
</evidence>
<feature type="domain" description="AB hydrolase-1" evidence="1">
    <location>
        <begin position="34"/>
        <end position="236"/>
    </location>
</feature>
<dbReference type="AlphaFoldDB" id="A0ABD5R7Z0"/>
<protein>
    <submittedName>
        <fullName evidence="2">Alpha/beta hydrolase</fullName>
    </submittedName>
</protein>